<feature type="active site" evidence="4">
    <location>
        <position position="133"/>
    </location>
</feature>
<dbReference type="PANTHER" id="PTHR21600">
    <property type="entry name" value="MITOCHONDRIAL RNA PSEUDOURIDINE SYNTHASE"/>
    <property type="match status" value="1"/>
</dbReference>
<dbReference type="CDD" id="cd00165">
    <property type="entry name" value="S4"/>
    <property type="match status" value="1"/>
</dbReference>
<dbReference type="NCBIfam" id="TIGR00005">
    <property type="entry name" value="rluA_subfam"/>
    <property type="match status" value="1"/>
</dbReference>
<evidence type="ECO:0000256" key="4">
    <source>
        <dbReference type="PIRSR" id="PIRSR606225-1"/>
    </source>
</evidence>
<dbReference type="EMBL" id="CP001816">
    <property type="protein sequence ID" value="ACZ11675.1"/>
    <property type="molecule type" value="Genomic_DNA"/>
</dbReference>
<dbReference type="InterPro" id="IPR036986">
    <property type="entry name" value="S4_RNA-bd_sf"/>
</dbReference>
<dbReference type="HOGENOM" id="CLU_016902_4_4_7"/>
<comment type="similarity">
    <text evidence="2 6">Belongs to the pseudouridine synthase RluA family.</text>
</comment>
<evidence type="ECO:0000259" key="7">
    <source>
        <dbReference type="SMART" id="SM00363"/>
    </source>
</evidence>
<comment type="catalytic activity">
    <reaction evidence="1 6">
        <text>a uridine in RNA = a pseudouridine in RNA</text>
        <dbReference type="Rhea" id="RHEA:48348"/>
        <dbReference type="Rhea" id="RHEA-COMP:12068"/>
        <dbReference type="Rhea" id="RHEA-COMP:12069"/>
        <dbReference type="ChEBI" id="CHEBI:65314"/>
        <dbReference type="ChEBI" id="CHEBI:65315"/>
    </reaction>
</comment>
<evidence type="ECO:0000313" key="9">
    <source>
        <dbReference type="Proteomes" id="UP000002222"/>
    </source>
</evidence>
<dbReference type="Proteomes" id="UP000002222">
    <property type="component" value="Chromosome"/>
</dbReference>
<dbReference type="PROSITE" id="PS50889">
    <property type="entry name" value="S4"/>
    <property type="match status" value="1"/>
</dbReference>
<proteinExistence type="inferred from homology"/>
<accession>D1B058</accession>
<evidence type="ECO:0000256" key="6">
    <source>
        <dbReference type="RuleBase" id="RU362028"/>
    </source>
</evidence>
<dbReference type="InterPro" id="IPR002942">
    <property type="entry name" value="S4_RNA-bd"/>
</dbReference>
<dbReference type="InterPro" id="IPR020103">
    <property type="entry name" value="PsdUridine_synth_cat_dom_sf"/>
</dbReference>
<dbReference type="EC" id="5.4.99.-" evidence="6"/>
<evidence type="ECO:0000313" key="8">
    <source>
        <dbReference type="EMBL" id="ACZ11675.1"/>
    </source>
</evidence>
<evidence type="ECO:0000256" key="2">
    <source>
        <dbReference type="ARBA" id="ARBA00010876"/>
    </source>
</evidence>
<dbReference type="InterPro" id="IPR006224">
    <property type="entry name" value="PsdUridine_synth_RluA-like_CS"/>
</dbReference>
<keyword evidence="3 6" id="KW-0413">Isomerase</keyword>
<dbReference type="Gene3D" id="3.30.2350.10">
    <property type="entry name" value="Pseudouridine synthase"/>
    <property type="match status" value="1"/>
</dbReference>
<feature type="domain" description="RNA-binding S4" evidence="7">
    <location>
        <begin position="9"/>
        <end position="70"/>
    </location>
</feature>
<gene>
    <name evidence="8" type="ordered locus">Sdel_0639</name>
</gene>
<evidence type="ECO:0000256" key="5">
    <source>
        <dbReference type="PROSITE-ProRule" id="PRU00182"/>
    </source>
</evidence>
<dbReference type="InterPro" id="IPR006225">
    <property type="entry name" value="PsdUridine_synth_RluC/D"/>
</dbReference>
<organism evidence="8 9">
    <name type="scientific">Sulfurospirillum deleyianum (strain ATCC 51133 / DSM 6946 / 5175)</name>
    <dbReference type="NCBI Taxonomy" id="525898"/>
    <lineage>
        <taxon>Bacteria</taxon>
        <taxon>Pseudomonadati</taxon>
        <taxon>Campylobacterota</taxon>
        <taxon>Epsilonproteobacteria</taxon>
        <taxon>Campylobacterales</taxon>
        <taxon>Sulfurospirillaceae</taxon>
        <taxon>Sulfurospirillum</taxon>
    </lineage>
</organism>
<dbReference type="OrthoDB" id="128480at2"/>
<dbReference type="SUPFAM" id="SSF55174">
    <property type="entry name" value="Alpha-L RNA-binding motif"/>
    <property type="match status" value="1"/>
</dbReference>
<dbReference type="SUPFAM" id="SSF55120">
    <property type="entry name" value="Pseudouridine synthase"/>
    <property type="match status" value="1"/>
</dbReference>
<dbReference type="GO" id="GO:0003723">
    <property type="term" value="F:RNA binding"/>
    <property type="evidence" value="ECO:0007669"/>
    <property type="project" value="UniProtKB-KW"/>
</dbReference>
<protein>
    <recommendedName>
        <fullName evidence="6">Pseudouridine synthase</fullName>
        <ecNumber evidence="6">5.4.99.-</ecNumber>
    </recommendedName>
</protein>
<sequence length="326" mass="37309">MEFTCKEAKRLDVAMSEILALPRNQVEKLIKKSGVYVDDVLTHKCSLKLQESSVVRYDFIEAEASKSAYEIDFDVPVLYEDEDILVINKPPFLTVHGAPSVKEPTLVDWLQHRGISLSTISGEERHGIVHRIDKETSGALVIAKNNEAHVKLASQLEDKSMGRYYLAIIDLPLKENVVVDLPIGRNPNHRLKMAVQREGRSAKSAFCKCSLSHDGKKELIAAKLFTGRTHQIRVHLSALSRHILGDSLYGFKSHNGTIPRVMLHAYILYLKHPRSQEMLYIHAPLWDDFDDYLTHHFNKENIHETIVMDRIINGFRPYDQWVHKNT</sequence>
<dbReference type="GO" id="GO:0120159">
    <property type="term" value="F:rRNA pseudouridine synthase activity"/>
    <property type="evidence" value="ECO:0007669"/>
    <property type="project" value="UniProtKB-ARBA"/>
</dbReference>
<dbReference type="InterPro" id="IPR006145">
    <property type="entry name" value="PsdUridine_synth_RsuA/RluA"/>
</dbReference>
<name>D1B058_SULD5</name>
<dbReference type="CDD" id="cd02869">
    <property type="entry name" value="PseudoU_synth_RluA_like"/>
    <property type="match status" value="1"/>
</dbReference>
<reference evidence="9" key="1">
    <citation type="submission" date="2009-11" db="EMBL/GenBank/DDBJ databases">
        <title>The complete genome of Sulfurospirillum deleyianum DSM 6946.</title>
        <authorList>
            <consortium name="US DOE Joint Genome Institute (JGI-PGF)"/>
            <person name="Lucas S."/>
            <person name="Copeland A."/>
            <person name="Lapidus A."/>
            <person name="Glavina del Rio T."/>
            <person name="Dalin E."/>
            <person name="Tice H."/>
            <person name="Bruce D."/>
            <person name="Goodwin L."/>
            <person name="Pitluck S."/>
            <person name="Kyrpides N."/>
            <person name="Mavromatis K."/>
            <person name="Ivanova N."/>
            <person name="Ovchinnikova G."/>
            <person name="Munk A.C."/>
            <person name="Lu M."/>
            <person name="Brettin T."/>
            <person name="Detter J.C."/>
            <person name="Han C."/>
            <person name="Tapia R."/>
            <person name="Larimer F."/>
            <person name="Land M."/>
            <person name="Hauser L."/>
            <person name="Markowitz V."/>
            <person name="Cheng J.F."/>
            <person name="Hugenholtz P."/>
            <person name="Woyke T."/>
            <person name="Wu D."/>
            <person name="Aumann P."/>
            <person name="Schneider S."/>
            <person name="Lang E."/>
            <person name="Spring S."/>
            <person name="Klenk H.P."/>
            <person name="Eisen J.A."/>
        </authorList>
    </citation>
    <scope>NUCLEOTIDE SEQUENCE [LARGE SCALE GENOMIC DNA]</scope>
    <source>
        <strain evidence="9">ATCC 51133 / DSM 6946 / 5175</strain>
    </source>
</reference>
<dbReference type="Pfam" id="PF00849">
    <property type="entry name" value="PseudoU_synth_2"/>
    <property type="match status" value="1"/>
</dbReference>
<dbReference type="PANTHER" id="PTHR21600:SF44">
    <property type="entry name" value="RIBOSOMAL LARGE SUBUNIT PSEUDOURIDINE SYNTHASE D"/>
    <property type="match status" value="1"/>
</dbReference>
<dbReference type="RefSeq" id="WP_012856441.1">
    <property type="nucleotide sequence ID" value="NC_013512.1"/>
</dbReference>
<dbReference type="PROSITE" id="PS01129">
    <property type="entry name" value="PSI_RLU"/>
    <property type="match status" value="1"/>
</dbReference>
<dbReference type="STRING" id="525898.Sdel_0639"/>
<comment type="function">
    <text evidence="6">Responsible for synthesis of pseudouridine from uracil.</text>
</comment>
<reference evidence="8 9" key="2">
    <citation type="journal article" date="2010" name="Stand. Genomic Sci.">
        <title>Complete genome sequence of Sulfurospirillum deleyianum type strain (5175).</title>
        <authorList>
            <person name="Sikorski J."/>
            <person name="Lapidus A."/>
            <person name="Copeland A."/>
            <person name="Glavina Del Rio T."/>
            <person name="Nolan M."/>
            <person name="Lucas S."/>
            <person name="Chen F."/>
            <person name="Tice H."/>
            <person name="Cheng J.F."/>
            <person name="Saunders E."/>
            <person name="Bruce D."/>
            <person name="Goodwin L."/>
            <person name="Pitluck S."/>
            <person name="Ovchinnikova G."/>
            <person name="Pati A."/>
            <person name="Ivanova N."/>
            <person name="Mavromatis K."/>
            <person name="Chen A."/>
            <person name="Palaniappan K."/>
            <person name="Chain P."/>
            <person name="Land M."/>
            <person name="Hauser L."/>
            <person name="Chang Y.J."/>
            <person name="Jeffries C.D."/>
            <person name="Brettin T."/>
            <person name="Detter J.C."/>
            <person name="Han C."/>
            <person name="Rohde M."/>
            <person name="Lang E."/>
            <person name="Spring S."/>
            <person name="Goker M."/>
            <person name="Bristow J."/>
            <person name="Eisen J.A."/>
            <person name="Markowitz V."/>
            <person name="Hugenholtz P."/>
            <person name="Kyrpides N.C."/>
            <person name="Klenk H.P."/>
        </authorList>
    </citation>
    <scope>NUCLEOTIDE SEQUENCE [LARGE SCALE GENOMIC DNA]</scope>
    <source>
        <strain evidence="9">ATCC 51133 / DSM 6946 / 5175</strain>
    </source>
</reference>
<evidence type="ECO:0000256" key="1">
    <source>
        <dbReference type="ARBA" id="ARBA00000073"/>
    </source>
</evidence>
<dbReference type="SMART" id="SM00363">
    <property type="entry name" value="S4"/>
    <property type="match status" value="1"/>
</dbReference>
<keyword evidence="9" id="KW-1185">Reference proteome</keyword>
<evidence type="ECO:0000256" key="3">
    <source>
        <dbReference type="ARBA" id="ARBA00023235"/>
    </source>
</evidence>
<keyword evidence="5" id="KW-0694">RNA-binding</keyword>
<dbReference type="KEGG" id="sdl:Sdel_0639"/>
<dbReference type="AlphaFoldDB" id="D1B058"/>
<dbReference type="GO" id="GO:0000455">
    <property type="term" value="P:enzyme-directed rRNA pseudouridine synthesis"/>
    <property type="evidence" value="ECO:0007669"/>
    <property type="project" value="TreeGrafter"/>
</dbReference>
<dbReference type="eggNOG" id="COG0564">
    <property type="taxonomic scope" value="Bacteria"/>
</dbReference>
<dbReference type="InterPro" id="IPR050188">
    <property type="entry name" value="RluA_PseudoU_synthase"/>
</dbReference>
<dbReference type="Gene3D" id="3.10.290.10">
    <property type="entry name" value="RNA-binding S4 domain"/>
    <property type="match status" value="1"/>
</dbReference>